<organism evidence="1 2">
    <name type="scientific">Eumeta variegata</name>
    <name type="common">Bagworm moth</name>
    <name type="synonym">Eumeta japonica</name>
    <dbReference type="NCBI Taxonomy" id="151549"/>
    <lineage>
        <taxon>Eukaryota</taxon>
        <taxon>Metazoa</taxon>
        <taxon>Ecdysozoa</taxon>
        <taxon>Arthropoda</taxon>
        <taxon>Hexapoda</taxon>
        <taxon>Insecta</taxon>
        <taxon>Pterygota</taxon>
        <taxon>Neoptera</taxon>
        <taxon>Endopterygota</taxon>
        <taxon>Lepidoptera</taxon>
        <taxon>Glossata</taxon>
        <taxon>Ditrysia</taxon>
        <taxon>Tineoidea</taxon>
        <taxon>Psychidae</taxon>
        <taxon>Oiketicinae</taxon>
        <taxon>Eumeta</taxon>
    </lineage>
</organism>
<proteinExistence type="predicted"/>
<dbReference type="Proteomes" id="UP000299102">
    <property type="component" value="Unassembled WGS sequence"/>
</dbReference>
<comment type="caution">
    <text evidence="1">The sequence shown here is derived from an EMBL/GenBank/DDBJ whole genome shotgun (WGS) entry which is preliminary data.</text>
</comment>
<protein>
    <submittedName>
        <fullName evidence="1">Uncharacterized protein</fullName>
    </submittedName>
</protein>
<name>A0A4C1VAC5_EUMVA</name>
<evidence type="ECO:0000313" key="1">
    <source>
        <dbReference type="EMBL" id="GBP35653.1"/>
    </source>
</evidence>
<evidence type="ECO:0000313" key="2">
    <source>
        <dbReference type="Proteomes" id="UP000299102"/>
    </source>
</evidence>
<accession>A0A4C1VAC5</accession>
<sequence length="145" mass="16302">MAHFPPTAPHSSSINPTETDVLFPCMKVATHLQREATDGGDSVAKLEAPPPPYLRPRRAMKRNMKTKLTTLFSGVFMMRSITIIDHDSDRYPVLDSVPVLFAIPFIPFSILNPVWIQVRSNSDPAFDPGPTLDSNFTLFRFRSRS</sequence>
<dbReference type="EMBL" id="BGZK01000307">
    <property type="protein sequence ID" value="GBP35653.1"/>
    <property type="molecule type" value="Genomic_DNA"/>
</dbReference>
<gene>
    <name evidence="1" type="ORF">EVAR_74978_1</name>
</gene>
<dbReference type="AlphaFoldDB" id="A0A4C1VAC5"/>
<keyword evidence="2" id="KW-1185">Reference proteome</keyword>
<reference evidence="1 2" key="1">
    <citation type="journal article" date="2019" name="Commun. Biol.">
        <title>The bagworm genome reveals a unique fibroin gene that provides high tensile strength.</title>
        <authorList>
            <person name="Kono N."/>
            <person name="Nakamura H."/>
            <person name="Ohtoshi R."/>
            <person name="Tomita M."/>
            <person name="Numata K."/>
            <person name="Arakawa K."/>
        </authorList>
    </citation>
    <scope>NUCLEOTIDE SEQUENCE [LARGE SCALE GENOMIC DNA]</scope>
</reference>